<keyword evidence="3" id="KW-1185">Reference proteome</keyword>
<keyword evidence="1" id="KW-0812">Transmembrane</keyword>
<evidence type="ECO:0000313" key="2">
    <source>
        <dbReference type="EMBL" id="EOS13714.1"/>
    </source>
</evidence>
<proteinExistence type="predicted"/>
<feature type="transmembrane region" description="Helical" evidence="1">
    <location>
        <begin position="12"/>
        <end position="34"/>
    </location>
</feature>
<keyword evidence="1" id="KW-0472">Membrane</keyword>
<organism evidence="2 3">
    <name type="scientific">Phocaeicola sartorii</name>
    <dbReference type="NCBI Taxonomy" id="671267"/>
    <lineage>
        <taxon>Bacteria</taxon>
        <taxon>Pseudomonadati</taxon>
        <taxon>Bacteroidota</taxon>
        <taxon>Bacteroidia</taxon>
        <taxon>Bacteroidales</taxon>
        <taxon>Bacteroidaceae</taxon>
        <taxon>Phocaeicola</taxon>
    </lineage>
</organism>
<dbReference type="HOGENOM" id="CLU_1700715_0_0_10"/>
<dbReference type="PATRIC" id="fig|1235788.3.peg.1592"/>
<evidence type="ECO:0000256" key="1">
    <source>
        <dbReference type="SAM" id="Phobius"/>
    </source>
</evidence>
<comment type="caution">
    <text evidence="2">The sequence shown here is derived from an EMBL/GenBank/DDBJ whole genome shotgun (WGS) entry which is preliminary data.</text>
</comment>
<reference evidence="2 3" key="1">
    <citation type="submission" date="2013-04" db="EMBL/GenBank/DDBJ databases">
        <title>The Genome Sequence of Bacteroides massiliensis dnLKV3.</title>
        <authorList>
            <consortium name="The Broad Institute Genomics Platform"/>
            <consortium name="The Broad Institute Genome Sequencing Center for Infectious Disease"/>
            <person name="Earl A."/>
            <person name="Xavier R."/>
            <person name="Kuhn K."/>
            <person name="Stappenbeck T."/>
            <person name="Walker B."/>
            <person name="Young S."/>
            <person name="Zeng Q."/>
            <person name="Gargeya S."/>
            <person name="Fitzgerald M."/>
            <person name="Haas B."/>
            <person name="Abouelleil A."/>
            <person name="Allen A.W."/>
            <person name="Alvarado L."/>
            <person name="Arachchi H.M."/>
            <person name="Berlin A.M."/>
            <person name="Chapman S.B."/>
            <person name="Gainer-Dewar J."/>
            <person name="Goldberg J."/>
            <person name="Griggs A."/>
            <person name="Gujja S."/>
            <person name="Hansen M."/>
            <person name="Howarth C."/>
            <person name="Imamovic A."/>
            <person name="Ireland A."/>
            <person name="Larimer J."/>
            <person name="McCowan C."/>
            <person name="Murphy C."/>
            <person name="Pearson M."/>
            <person name="Poon T.W."/>
            <person name="Priest M."/>
            <person name="Roberts A."/>
            <person name="Saif S."/>
            <person name="Shea T."/>
            <person name="Sisk P."/>
            <person name="Sykes S."/>
            <person name="Wortman J."/>
            <person name="Nusbaum C."/>
            <person name="Birren B."/>
        </authorList>
    </citation>
    <scope>NUCLEOTIDE SEQUENCE [LARGE SCALE GENOMIC DNA]</scope>
    <source>
        <strain evidence="3">dnLKV3</strain>
    </source>
</reference>
<sequence length="154" mass="17744">MKYTKITYCKAIILGGIIGVTAFFCGILTGYGFYKENRLINDPFSLQIFPYSSASINPAKIEIIKRKEKNGTVELEAMVKNKKLLEELSPLQIIILKGTGHKKEIISRSRHLLHFGKNKIKIKTYPSCHIEVGYFRKEDLYQAKPLIFYSKTFY</sequence>
<dbReference type="RefSeq" id="WP_016275965.1">
    <property type="nucleotide sequence ID" value="NZ_CAUCNL010000012.1"/>
</dbReference>
<protein>
    <submittedName>
        <fullName evidence="2">Uncharacterized protein</fullName>
    </submittedName>
</protein>
<dbReference type="AlphaFoldDB" id="R9I9U3"/>
<keyword evidence="1" id="KW-1133">Transmembrane helix</keyword>
<dbReference type="EMBL" id="ASSP01000009">
    <property type="protein sequence ID" value="EOS13714.1"/>
    <property type="molecule type" value="Genomic_DNA"/>
</dbReference>
<gene>
    <name evidence="2" type="ORF">C802_01557</name>
</gene>
<dbReference type="STRING" id="1235788.C802_01557"/>
<dbReference type="GeneID" id="82154669"/>
<dbReference type="Proteomes" id="UP000014200">
    <property type="component" value="Unassembled WGS sequence"/>
</dbReference>
<accession>R9I9U3</accession>
<evidence type="ECO:0000313" key="3">
    <source>
        <dbReference type="Proteomes" id="UP000014200"/>
    </source>
</evidence>
<name>R9I9U3_9BACT</name>